<dbReference type="AlphaFoldDB" id="A0A6L6PZJ6"/>
<name>A0A6L6PZJ6_9BURK</name>
<evidence type="ECO:0000256" key="2">
    <source>
        <dbReference type="SAM" id="MobiDB-lite"/>
    </source>
</evidence>
<dbReference type="NCBIfam" id="TIGR03007">
    <property type="entry name" value="pepcterm_ChnLen"/>
    <property type="match status" value="1"/>
</dbReference>
<accession>A0A6L6PZJ6</accession>
<feature type="transmembrane region" description="Helical" evidence="3">
    <location>
        <begin position="20"/>
        <end position="40"/>
    </location>
</feature>
<evidence type="ECO:0000313" key="5">
    <source>
        <dbReference type="EMBL" id="MTW02584.1"/>
    </source>
</evidence>
<feature type="coiled-coil region" evidence="1">
    <location>
        <begin position="161"/>
        <end position="279"/>
    </location>
</feature>
<feature type="domain" description="Tyrosine-protein kinase G-rich" evidence="4">
    <location>
        <begin position="366"/>
        <end position="445"/>
    </location>
</feature>
<sequence length="512" mass="56844">MAELQALILTFLKAIGKYRWYAVGITWAISVIGWTVVYRLPDSYQASARVYVDTQSILKPLLSTMTTVPNVEQQVQFMRRTLISRPNVERVMRMVDLDIKNKTVQDHEQMVDELTSAIKITGTERDDIYTISYSNSNPKLGKEIVQSLLTIFVEGSFGGKKQESDKAVQFIDEQIKTYEEKLAAGENALKEFKIQHMNVLPRQGSDYSSIITDLSDKLSQAKLELAEAEQARNALKRQIAGEDPAPVAAATTSDTDSINPELDGRIQALEKNLDQLRMQYTEEHPDIVSSKRLLAQLQARKKEEAKKRGGRPNDPGANFSPMMQQMNVALSVEEARVASLKARVNEYASRLGSARTQSVAAPEVEAQLAQLNRDYAVNKENYTKLVERREAARLSGDLTSATDMMSFRVIDPPTAPTVPTGPQRPRLMSLVFAGALVAGLGVALLMSQVRPTFVTQNALRAATGLPILGSISMNWTDEQKIRRRRRLYAFSAAVALLFTAYGGVMAALLLKS</sequence>
<keyword evidence="6" id="KW-1185">Reference proteome</keyword>
<keyword evidence="1" id="KW-0175">Coiled coil</keyword>
<dbReference type="PANTHER" id="PTHR32309">
    <property type="entry name" value="TYROSINE-PROTEIN KINASE"/>
    <property type="match status" value="1"/>
</dbReference>
<comment type="caution">
    <text evidence="5">The sequence shown here is derived from an EMBL/GenBank/DDBJ whole genome shotgun (WGS) entry which is preliminary data.</text>
</comment>
<keyword evidence="3" id="KW-0472">Membrane</keyword>
<organism evidence="5 6">
    <name type="scientific">Pseudoduganella ginsengisoli</name>
    <dbReference type="NCBI Taxonomy" id="1462440"/>
    <lineage>
        <taxon>Bacteria</taxon>
        <taxon>Pseudomonadati</taxon>
        <taxon>Pseudomonadota</taxon>
        <taxon>Betaproteobacteria</taxon>
        <taxon>Burkholderiales</taxon>
        <taxon>Oxalobacteraceae</taxon>
        <taxon>Telluria group</taxon>
        <taxon>Pseudoduganella</taxon>
    </lineage>
</organism>
<dbReference type="GO" id="GO:0005886">
    <property type="term" value="C:plasma membrane"/>
    <property type="evidence" value="ECO:0007669"/>
    <property type="project" value="TreeGrafter"/>
</dbReference>
<evidence type="ECO:0000259" key="4">
    <source>
        <dbReference type="Pfam" id="PF13807"/>
    </source>
</evidence>
<feature type="region of interest" description="Disordered" evidence="2">
    <location>
        <begin position="298"/>
        <end position="320"/>
    </location>
</feature>
<proteinExistence type="predicted"/>
<evidence type="ECO:0000313" key="6">
    <source>
        <dbReference type="Proteomes" id="UP000484015"/>
    </source>
</evidence>
<protein>
    <submittedName>
        <fullName evidence="5">Chain length-determining protein</fullName>
    </submittedName>
</protein>
<dbReference type="RefSeq" id="WP_155438972.1">
    <property type="nucleotide sequence ID" value="NZ_WNLA01000005.1"/>
</dbReference>
<dbReference type="GO" id="GO:0004713">
    <property type="term" value="F:protein tyrosine kinase activity"/>
    <property type="evidence" value="ECO:0007669"/>
    <property type="project" value="TreeGrafter"/>
</dbReference>
<feature type="transmembrane region" description="Helical" evidence="3">
    <location>
        <begin position="427"/>
        <end position="446"/>
    </location>
</feature>
<gene>
    <name evidence="5" type="ORF">GM668_10875</name>
</gene>
<keyword evidence="3" id="KW-1133">Transmembrane helix</keyword>
<dbReference type="InterPro" id="IPR032807">
    <property type="entry name" value="GNVR"/>
</dbReference>
<dbReference type="InterPro" id="IPR014345">
    <property type="entry name" value="XrtA_polysacc_chain"/>
</dbReference>
<keyword evidence="3" id="KW-0812">Transmembrane</keyword>
<evidence type="ECO:0000256" key="3">
    <source>
        <dbReference type="SAM" id="Phobius"/>
    </source>
</evidence>
<dbReference type="Proteomes" id="UP000484015">
    <property type="component" value="Unassembled WGS sequence"/>
</dbReference>
<feature type="transmembrane region" description="Helical" evidence="3">
    <location>
        <begin position="487"/>
        <end position="510"/>
    </location>
</feature>
<reference evidence="5 6" key="1">
    <citation type="submission" date="2019-11" db="EMBL/GenBank/DDBJ databases">
        <title>Type strains purchased from KCTC, JCM and DSMZ.</title>
        <authorList>
            <person name="Lu H."/>
        </authorList>
    </citation>
    <scope>NUCLEOTIDE SEQUENCE [LARGE SCALE GENOMIC DNA]</scope>
    <source>
        <strain evidence="5 6">KCTC 42409</strain>
    </source>
</reference>
<evidence type="ECO:0000256" key="1">
    <source>
        <dbReference type="SAM" id="Coils"/>
    </source>
</evidence>
<dbReference type="InterPro" id="IPR050445">
    <property type="entry name" value="Bact_polysacc_biosynth/exp"/>
</dbReference>
<dbReference type="Pfam" id="PF13807">
    <property type="entry name" value="GNVR"/>
    <property type="match status" value="1"/>
</dbReference>
<dbReference type="EMBL" id="WNLA01000005">
    <property type="protein sequence ID" value="MTW02584.1"/>
    <property type="molecule type" value="Genomic_DNA"/>
</dbReference>
<dbReference type="OrthoDB" id="9795292at2"/>
<dbReference type="PANTHER" id="PTHR32309:SF13">
    <property type="entry name" value="FERRIC ENTEROBACTIN TRANSPORT PROTEIN FEPE"/>
    <property type="match status" value="1"/>
</dbReference>